<dbReference type="SUPFAM" id="SSF53756">
    <property type="entry name" value="UDP-Glycosyltransferase/glycogen phosphorylase"/>
    <property type="match status" value="1"/>
</dbReference>
<dbReference type="AlphaFoldDB" id="A0A2M8S5S9"/>
<reference evidence="1 2" key="1">
    <citation type="submission" date="2017-11" db="EMBL/GenBank/DDBJ databases">
        <title>Reclassification of Bisgaard taxon 7 as Conservatibacter flavescens gen. nov., sp. nov.</title>
        <authorList>
            <person name="Christensen H."/>
        </authorList>
    </citation>
    <scope>NUCLEOTIDE SEQUENCE [LARGE SCALE GENOMIC DNA]</scope>
    <source>
        <strain evidence="1 2">7_4</strain>
    </source>
</reference>
<keyword evidence="2" id="KW-1185">Reference proteome</keyword>
<gene>
    <name evidence="1" type="ORF">CVP05_01500</name>
</gene>
<dbReference type="EMBL" id="PHHA01000002">
    <property type="protein sequence ID" value="PJG86507.1"/>
    <property type="molecule type" value="Genomic_DNA"/>
</dbReference>
<evidence type="ECO:0008006" key="3">
    <source>
        <dbReference type="Google" id="ProtNLM"/>
    </source>
</evidence>
<protein>
    <recommendedName>
        <fullName evidence="3">Glycosyltransferase subfamily 4-like N-terminal domain-containing protein</fullName>
    </recommendedName>
</protein>
<evidence type="ECO:0000313" key="2">
    <source>
        <dbReference type="Proteomes" id="UP000229329"/>
    </source>
</evidence>
<accession>A0A2M8S5S9</accession>
<organism evidence="1 2">
    <name type="scientific">Conservatibacter flavescens</name>
    <dbReference type="NCBI Taxonomy" id="28161"/>
    <lineage>
        <taxon>Bacteria</taxon>
        <taxon>Pseudomonadati</taxon>
        <taxon>Pseudomonadota</taxon>
        <taxon>Gammaproteobacteria</taxon>
        <taxon>Pasteurellales</taxon>
        <taxon>Pasteurellaceae</taxon>
        <taxon>Conservatibacter</taxon>
    </lineage>
</organism>
<comment type="caution">
    <text evidence="1">The sequence shown here is derived from an EMBL/GenBank/DDBJ whole genome shotgun (WGS) entry which is preliminary data.</text>
</comment>
<evidence type="ECO:0000313" key="1">
    <source>
        <dbReference type="EMBL" id="PJG86507.1"/>
    </source>
</evidence>
<name>A0A2M8S5S9_9PAST</name>
<dbReference type="Proteomes" id="UP000229329">
    <property type="component" value="Unassembled WGS sequence"/>
</dbReference>
<dbReference type="RefSeq" id="WP_100287782.1">
    <property type="nucleotide sequence ID" value="NZ_PHHA01000002.1"/>
</dbReference>
<sequence length="186" mass="20771">MKFLLLTNHLFEYGGSEVQILELYAHLKAQNHTAKIYANDWGEAFKGLFDADDVLADIDAICVSDYDVVWVQHAIFARLFKDIKQTDFSLKVISVHLSPYVPLEISSLAYMKAIGATFVVNSAETKQKLTELSIDDKDIFVSHNAAPTTFIQPNQRKPELAKIAIVSNHPPPRASDSRQTAASARH</sequence>
<dbReference type="OrthoDB" id="9770043at2"/>
<proteinExistence type="predicted"/>